<dbReference type="NCBIfam" id="TIGR01733">
    <property type="entry name" value="AA-adenyl-dom"/>
    <property type="match status" value="2"/>
</dbReference>
<keyword evidence="2" id="KW-0596">Phosphopantetheine</keyword>
<dbReference type="Proteomes" id="UP000308092">
    <property type="component" value="Unassembled WGS sequence"/>
</dbReference>
<dbReference type="GO" id="GO:1904091">
    <property type="term" value="F:non-ribosomal peptide synthetase activity"/>
    <property type="evidence" value="ECO:0007669"/>
    <property type="project" value="UniProtKB-ARBA"/>
</dbReference>
<comment type="caution">
    <text evidence="8">The sequence shown here is derived from an EMBL/GenBank/DDBJ whole genome shotgun (WGS) entry which is preliminary data.</text>
</comment>
<dbReference type="SMART" id="SM00823">
    <property type="entry name" value="PKS_PP"/>
    <property type="match status" value="1"/>
</dbReference>
<dbReference type="EMBL" id="SOSA01000138">
    <property type="protein sequence ID" value="THC95879.1"/>
    <property type="molecule type" value="Genomic_DNA"/>
</dbReference>
<evidence type="ECO:0000313" key="9">
    <source>
        <dbReference type="Proteomes" id="UP000308092"/>
    </source>
</evidence>
<reference evidence="8 9" key="1">
    <citation type="submission" date="2019-03" db="EMBL/GenBank/DDBJ databases">
        <title>The genome sequence of a newly discovered highly antifungal drug resistant Aspergillus species, Aspergillus tanneri NIH 1004.</title>
        <authorList>
            <person name="Mounaud S."/>
            <person name="Singh I."/>
            <person name="Joardar V."/>
            <person name="Pakala S."/>
            <person name="Pakala S."/>
            <person name="Venepally P."/>
            <person name="Hoover J."/>
            <person name="Nierman W."/>
            <person name="Chung J."/>
            <person name="Losada L."/>
        </authorList>
    </citation>
    <scope>NUCLEOTIDE SEQUENCE [LARGE SCALE GENOMIC DNA]</scope>
    <source>
        <strain evidence="8 9">NIH1004</strain>
    </source>
</reference>
<dbReference type="FunFam" id="3.30.559.30:FF:000002">
    <property type="entry name" value="Nonribosomal peptide synthase Pes1"/>
    <property type="match status" value="1"/>
</dbReference>
<dbReference type="FunFam" id="3.40.50.12780:FF:000014">
    <property type="entry name" value="Nonribosomal peptide synthetase 1"/>
    <property type="match status" value="2"/>
</dbReference>
<comment type="pathway">
    <text evidence="1">Secondary metabolite biosynthesis.</text>
</comment>
<evidence type="ECO:0000259" key="7">
    <source>
        <dbReference type="PROSITE" id="PS50075"/>
    </source>
</evidence>
<keyword evidence="4" id="KW-0436">Ligase</keyword>
<comment type="similarity">
    <text evidence="6">Belongs to the NRP synthetase family.</text>
</comment>
<evidence type="ECO:0000256" key="2">
    <source>
        <dbReference type="ARBA" id="ARBA00022450"/>
    </source>
</evidence>
<dbReference type="CDD" id="cd19542">
    <property type="entry name" value="CT_NRPS-like"/>
    <property type="match status" value="1"/>
</dbReference>
<evidence type="ECO:0000256" key="3">
    <source>
        <dbReference type="ARBA" id="ARBA00022553"/>
    </source>
</evidence>
<dbReference type="Pfam" id="PF00550">
    <property type="entry name" value="PP-binding"/>
    <property type="match status" value="2"/>
</dbReference>
<dbReference type="Gene3D" id="3.30.559.10">
    <property type="entry name" value="Chloramphenicol acetyltransferase-like domain"/>
    <property type="match status" value="3"/>
</dbReference>
<gene>
    <name evidence="8" type="ORF">EYZ11_004657</name>
</gene>
<name>A0A4S3JJY3_9EURO</name>
<evidence type="ECO:0000256" key="5">
    <source>
        <dbReference type="ARBA" id="ARBA00022679"/>
    </source>
</evidence>
<dbReference type="SUPFAM" id="SSF47336">
    <property type="entry name" value="ACP-like"/>
    <property type="match status" value="2"/>
</dbReference>
<keyword evidence="3" id="KW-0597">Phosphoprotein</keyword>
<dbReference type="Pfam" id="PF00501">
    <property type="entry name" value="AMP-binding"/>
    <property type="match status" value="2"/>
</dbReference>
<dbReference type="VEuPathDB" id="FungiDB:EYZ11_004657"/>
<dbReference type="STRING" id="1220188.A0A4S3JJY3"/>
<dbReference type="InterPro" id="IPR001242">
    <property type="entry name" value="Condensation_dom"/>
</dbReference>
<dbReference type="Pfam" id="PF00668">
    <property type="entry name" value="Condensation"/>
    <property type="match status" value="3"/>
</dbReference>
<evidence type="ECO:0000256" key="4">
    <source>
        <dbReference type="ARBA" id="ARBA00022598"/>
    </source>
</evidence>
<dbReference type="Gene3D" id="1.10.1200.10">
    <property type="entry name" value="ACP-like"/>
    <property type="match status" value="2"/>
</dbReference>
<feature type="domain" description="Carrier" evidence="7">
    <location>
        <begin position="771"/>
        <end position="849"/>
    </location>
</feature>
<keyword evidence="9" id="KW-1185">Reference proteome</keyword>
<dbReference type="InterPro" id="IPR020806">
    <property type="entry name" value="PKS_PP-bd"/>
</dbReference>
<dbReference type="PROSITE" id="PS00455">
    <property type="entry name" value="AMP_BINDING"/>
    <property type="match status" value="2"/>
</dbReference>
<feature type="domain" description="Carrier" evidence="7">
    <location>
        <begin position="2246"/>
        <end position="2322"/>
    </location>
</feature>
<dbReference type="Gene3D" id="3.30.559.30">
    <property type="entry name" value="Nonribosomal peptide synthetase, condensation domain"/>
    <property type="match status" value="3"/>
</dbReference>
<dbReference type="Gene3D" id="3.30.300.30">
    <property type="match status" value="2"/>
</dbReference>
<dbReference type="Gene3D" id="3.40.50.12780">
    <property type="entry name" value="N-terminal domain of ligase-like"/>
    <property type="match status" value="2"/>
</dbReference>
<dbReference type="InterPro" id="IPR009081">
    <property type="entry name" value="PP-bd_ACP"/>
</dbReference>
<dbReference type="InterPro" id="IPR010071">
    <property type="entry name" value="AA_adenyl_dom"/>
</dbReference>
<dbReference type="GO" id="GO:0031177">
    <property type="term" value="F:phosphopantetheine binding"/>
    <property type="evidence" value="ECO:0007669"/>
    <property type="project" value="InterPro"/>
</dbReference>
<evidence type="ECO:0000256" key="1">
    <source>
        <dbReference type="ARBA" id="ARBA00005179"/>
    </source>
</evidence>
<proteinExistence type="inferred from homology"/>
<dbReference type="GO" id="GO:0043041">
    <property type="term" value="P:amino acid activation for nonribosomal peptide biosynthetic process"/>
    <property type="evidence" value="ECO:0007669"/>
    <property type="project" value="TreeGrafter"/>
</dbReference>
<evidence type="ECO:0000313" key="8">
    <source>
        <dbReference type="EMBL" id="THC95879.1"/>
    </source>
</evidence>
<protein>
    <recommendedName>
        <fullName evidence="7">Carrier domain-containing protein</fullName>
    </recommendedName>
</protein>
<dbReference type="InterPro" id="IPR042099">
    <property type="entry name" value="ANL_N_sf"/>
</dbReference>
<dbReference type="PANTHER" id="PTHR45527">
    <property type="entry name" value="NONRIBOSOMAL PEPTIDE SYNTHETASE"/>
    <property type="match status" value="1"/>
</dbReference>
<dbReference type="GO" id="GO:0044550">
    <property type="term" value="P:secondary metabolite biosynthetic process"/>
    <property type="evidence" value="ECO:0007669"/>
    <property type="project" value="TreeGrafter"/>
</dbReference>
<dbReference type="GO" id="GO:0016740">
    <property type="term" value="F:transferase activity"/>
    <property type="evidence" value="ECO:0007669"/>
    <property type="project" value="UniProtKB-KW"/>
</dbReference>
<keyword evidence="5" id="KW-0808">Transferase</keyword>
<dbReference type="InterPro" id="IPR020845">
    <property type="entry name" value="AMP-binding_CS"/>
</dbReference>
<organism evidence="8 9">
    <name type="scientific">Aspergillus tanneri</name>
    <dbReference type="NCBI Taxonomy" id="1220188"/>
    <lineage>
        <taxon>Eukaryota</taxon>
        <taxon>Fungi</taxon>
        <taxon>Dikarya</taxon>
        <taxon>Ascomycota</taxon>
        <taxon>Pezizomycotina</taxon>
        <taxon>Eurotiomycetes</taxon>
        <taxon>Eurotiomycetidae</taxon>
        <taxon>Eurotiales</taxon>
        <taxon>Aspergillaceae</taxon>
        <taxon>Aspergillus</taxon>
        <taxon>Aspergillus subgen. Circumdati</taxon>
    </lineage>
</organism>
<dbReference type="InterPro" id="IPR000873">
    <property type="entry name" value="AMP-dep_synth/lig_dom"/>
</dbReference>
<dbReference type="SUPFAM" id="SSF52777">
    <property type="entry name" value="CoA-dependent acyltransferases"/>
    <property type="match status" value="6"/>
</dbReference>
<accession>A0A4S3JJY3</accession>
<dbReference type="FunFam" id="3.30.300.30:FF:000015">
    <property type="entry name" value="Nonribosomal peptide synthase SidD"/>
    <property type="match status" value="2"/>
</dbReference>
<dbReference type="CDD" id="cd05918">
    <property type="entry name" value="A_NRPS_SidN3_like"/>
    <property type="match status" value="2"/>
</dbReference>
<evidence type="ECO:0000256" key="6">
    <source>
        <dbReference type="ARBA" id="ARBA00029454"/>
    </source>
</evidence>
<dbReference type="SUPFAM" id="SSF56801">
    <property type="entry name" value="Acetyl-CoA synthetase-like"/>
    <property type="match status" value="2"/>
</dbReference>
<sequence length="2772" mass="306806">MAPCKVSAPEISHFYVPNIKSIKSVTEEILPYPRTTIDTKGTLSPKSDSVVSEHVPEILCTAFALALRCYTLQGVQLSYRDISNTRNKSGYKEICLQPDEILKVEDLHNAVRQQFGQVPSRKDLPAETGSYQSLHTAIIFHGEMSPQFPRSDANSELELHAKYSPDGLTIWIECISSSIPGELAIHLADTIQQTFNLVINHPEVELEDADYLGPLNRRKIFDWNSSPPAAVVKCAHELFRERAALQPLASAIDSWDAQLTYAEVEDMSNRLAWMLHDVGVKAEVIVPLCFEKSAWYVVTMLAVLKAGGAFVPLDPAHPPARLYEIVNQVNAPVVLTTSKYHNLFTESAVRVIIVDAAFIQQQDAHLEDIQSITVTPENLAYLIFTSGSTGKPKGTMIQHQSFCSGGMHQGEAAQMGPHSRIFQFASYSFDVSILEILTGLIFGACICIPNEQLGRADIVQSMNDFRVNWAFLTPSVLKVLSLEQLPLLKTLVLGGESMSEADMRTWAGKVQLMNGYGPSECSVAATANTRLSPDSSPRNIGRAIGGLCWVTDPRNHNVLLPVGAVGELLIQGPIVARGYMNDPDKTAAVFIQSPAWLPADTPSLWNRFYKTGDLVRYDADGMIHFVGRKDHQVKLHGQRMELGEVEHHLWTDSLIRHGMALIPSAGVCNSRLVGVVSIHREFPISPGDNVQFGFQPIGHNLVAPDTRAISERLTQLLPTYMVPTVWIVLDDFPIMSSGKLDRKKVAQFVTEMSQEAFLHVMGGFDVSENEQPVSEAEILVQQMWAKILDIPEEQVGRNKTFLALGGDSIKAMAAMSEFRKMAEDLGATEIRNKDHLPVSHLQQTLLDASYRGYGNLHHAVLLELKHKRHIQRLIRCLDILVLSHPALTLQFKQQQDGVWVQSFKTHDEIEHPSYHLNVTHVASLQDIKPIVQLHQSSLDVPENPNLVISLMNVAGTQYLSIVAHVAAIDSISLSVIITHLDDLLQSDSETVVDECLRSREEFSDLWYNHLKAKSNTATLNHLTVLSSSEEAVYVEKLLELDVESSRLLSGPCNLKFDTNAEELLLAALLVSYEQNPHSNPSCVMVQGSTRPLAADSCHVGLFSTLRPVAVSLGDKAQVTYQLIRETKDQVRLSLTAKDSVEVPAGSTNLIFSHGCSGQQFNGSSLKQAMPSEPRNLGSLFSAQFHVTIYHDENHFRITASSTKVGDQVLSLFVDRYQQNITEIITLLANDSTREFTRIDFPLLGLDYSSVDRLNHQQIPHLGLKANQIEDIYPCSPLQQGILLSQARQHGSYDVSIAWEVVSSSSEDEPIDVTRLVSAWKDVVKLHPALRTIFCDSFGGEHPFVQIVLEAPEPRTLVKTCLFADIESVLREKINLQSDPLVPPHQFSVYVTSDKRILCRVDASHAIVDGVSKALILRDMKQAYAGVLASRGEGVKYSDFIRFITDSNLSSSVTFWKEQLAQVEPCYFPRLADADAARELKSIEVELDTTAKVLHDFCILHGVTLSTLLQTVWALVCRCYVSRDEICFGYLASGRDASIEGLVDMIGPTISILICRALFDESTTVLDALKRCQAGFLDSLSHQHCSLAEIQHSLGLAGMPLFNTGMSFQTMTAVDTDTRLADVGFKGLVVREPTEVGDSPGDINVKLGYWTDRISPSQAQSVAGTFSSILNSILKSPESIIGQLNVIGRYDLSQILSWNHKVPETCQSTIPDLVQRQIEATPYAIAIESKSGQMTYAEFGQLFSTLSQHLIRNGIGPGVFVPLTFEKSAWAIVSMLAVLRAGGAFVPLDPKTPVERLREVVHQIQANVVLTSPRHASNWEILVPTIISVDHTLFDRLESSITTCEETSIPAPHHDAYVIFTSGSTGTPKGCVIQHSAFCSGALAQGRLAGLGGPSSRVMQFASYSFDVSLLEILTSLMFGACVCVPDEEMGKDIARCIRDFAINWTFLTPSVLKLLQPADVPSLKTLVLGGEALSRGDILTWADTVQLYNGYGPSECSVAAAANPGLKSTTDPANIGRAVGGVLWVVDAKRPSRLLPIGAVGELLISGPILARGYLGAPEKTAAAFIEQPSFIPRSHVQERFYRTGDLVRYNEDGTVHFLGRLDGQVKIRGQRVELGEIEYNIKRDEHVHHALTLLPSHGPFRQQLLAVVSFKNTDFPASSENQAQLCFIPEECNPAATGIITNIANTISATLPIYMTPTFWLPVTRIPLLPSGKLDRKKVRAWVEGLDEATYERIATGGSSTTDRAPSTPAEHQLRRIWASVLNKHEEEISMERSFNSLGGDSISAMQVIAQCRDAQLAMSVKDLAQSPTIAQLALRVRPMDDLAQLVDEDLATPFNLSPQQTWEFGLKASCDLNRYNTTFLLSVHDDADLEGLIHATVERHPMLRARFLRDSTGRWMQYIPLDRSNSHAYQVLHVSDVDEIKPFTAPNQDGFDLEHGPLLRAIIFVLSNGDRYLALTVHHMIIDTVSWRILLQDLQQGLSSGEISSRPSDSFARWCRRLKDHAENKWTPESVLPFTVPTPRYDYWAMDESMNLFHTETIQQFTLDTATTSLLMGSCNKRFQTKPLDIFLAAVFHAFGATFTDRALPAIFIYSHGRDEFGAELDVSNTIGWFTSSTPVLIRSSTNLLDNLQNVRSVRAQVPGNGVPYWATRWLTEAGQAAFAHHSPFELSLNYLGQYQQLERDDSVLRYVDVEKPKADGSGALLRRTALVETQAIVIGEELQIKFVYNARMARQQELLVWQARVKEALLEIAGSLGADSDKHTREWQPTVRG</sequence>
<dbReference type="InterPro" id="IPR036736">
    <property type="entry name" value="ACP-like_sf"/>
</dbReference>
<dbReference type="GO" id="GO:0016874">
    <property type="term" value="F:ligase activity"/>
    <property type="evidence" value="ECO:0007669"/>
    <property type="project" value="UniProtKB-KW"/>
</dbReference>
<dbReference type="PANTHER" id="PTHR45527:SF12">
    <property type="entry name" value="NONRIBOSOMAL PEPTIDE SYNTHETASE IVOA"/>
    <property type="match status" value="1"/>
</dbReference>
<dbReference type="InterPro" id="IPR023213">
    <property type="entry name" value="CAT-like_dom_sf"/>
</dbReference>
<dbReference type="GO" id="GO:0005737">
    <property type="term" value="C:cytoplasm"/>
    <property type="evidence" value="ECO:0007669"/>
    <property type="project" value="TreeGrafter"/>
</dbReference>
<dbReference type="InterPro" id="IPR045851">
    <property type="entry name" value="AMP-bd_C_sf"/>
</dbReference>
<dbReference type="FunFam" id="3.40.50.980:FF:000001">
    <property type="entry name" value="Non-ribosomal peptide synthetase"/>
    <property type="match status" value="1"/>
</dbReference>
<dbReference type="PROSITE" id="PS50075">
    <property type="entry name" value="CARRIER"/>
    <property type="match status" value="2"/>
</dbReference>